<evidence type="ECO:0000256" key="2">
    <source>
        <dbReference type="ARBA" id="ARBA00022448"/>
    </source>
</evidence>
<comment type="subcellular location">
    <subcellularLocation>
        <location evidence="1 7">Cell outer membrane</location>
        <topology evidence="1 7">Multi-pass membrane protein</topology>
    </subcellularLocation>
</comment>
<dbReference type="InterPro" id="IPR036942">
    <property type="entry name" value="Beta-barrel_TonB_sf"/>
</dbReference>
<keyword evidence="2 7" id="KW-0813">Transport</keyword>
<evidence type="ECO:0000256" key="3">
    <source>
        <dbReference type="ARBA" id="ARBA00022452"/>
    </source>
</evidence>
<dbReference type="Pfam" id="PF13715">
    <property type="entry name" value="CarbopepD_reg_2"/>
    <property type="match status" value="1"/>
</dbReference>
<evidence type="ECO:0000313" key="13">
    <source>
        <dbReference type="Proteomes" id="UP001447857"/>
    </source>
</evidence>
<evidence type="ECO:0000256" key="9">
    <source>
        <dbReference type="SAM" id="SignalP"/>
    </source>
</evidence>
<dbReference type="Proteomes" id="UP001447857">
    <property type="component" value="Chromosome"/>
</dbReference>
<feature type="region of interest" description="Disordered" evidence="8">
    <location>
        <begin position="810"/>
        <end position="834"/>
    </location>
</feature>
<dbReference type="Gene3D" id="2.40.170.20">
    <property type="entry name" value="TonB-dependent receptor, beta-barrel domain"/>
    <property type="match status" value="1"/>
</dbReference>
<keyword evidence="5 7" id="KW-0472">Membrane</keyword>
<dbReference type="RefSeq" id="WP_338840194.1">
    <property type="nucleotide sequence ID" value="NZ_CP147988.1"/>
</dbReference>
<accession>A0ABZ2QA33</accession>
<name>A0ABZ2QA33_9FLAO</name>
<dbReference type="InterPro" id="IPR037066">
    <property type="entry name" value="Plug_dom_sf"/>
</dbReference>
<dbReference type="Gene3D" id="2.60.40.1120">
    <property type="entry name" value="Carboxypeptidase-like, regulatory domain"/>
    <property type="match status" value="1"/>
</dbReference>
<dbReference type="SUPFAM" id="SSF56935">
    <property type="entry name" value="Porins"/>
    <property type="match status" value="1"/>
</dbReference>
<keyword evidence="6 7" id="KW-0998">Cell outer membrane</keyword>
<comment type="similarity">
    <text evidence="7">Belongs to the TonB-dependent receptor family.</text>
</comment>
<dbReference type="Pfam" id="PF07715">
    <property type="entry name" value="Plug"/>
    <property type="match status" value="1"/>
</dbReference>
<dbReference type="EMBL" id="CP147988">
    <property type="protein sequence ID" value="WXK49706.1"/>
    <property type="molecule type" value="Genomic_DNA"/>
</dbReference>
<protein>
    <submittedName>
        <fullName evidence="12">Outer membrane beta-barrel family protein</fullName>
    </submittedName>
</protein>
<feature type="domain" description="TonB-dependent receptor plug" evidence="10">
    <location>
        <begin position="142"/>
        <end position="225"/>
    </location>
</feature>
<dbReference type="PROSITE" id="PS52016">
    <property type="entry name" value="TONB_DEPENDENT_REC_3"/>
    <property type="match status" value="1"/>
</dbReference>
<evidence type="ECO:0000259" key="10">
    <source>
        <dbReference type="Pfam" id="PF07715"/>
    </source>
</evidence>
<dbReference type="InterPro" id="IPR008969">
    <property type="entry name" value="CarboxyPept-like_regulatory"/>
</dbReference>
<feature type="chain" id="PRO_5046882324" evidence="9">
    <location>
        <begin position="22"/>
        <end position="834"/>
    </location>
</feature>
<dbReference type="PANTHER" id="PTHR40980">
    <property type="entry name" value="PLUG DOMAIN-CONTAINING PROTEIN"/>
    <property type="match status" value="1"/>
</dbReference>
<evidence type="ECO:0000313" key="12">
    <source>
        <dbReference type="EMBL" id="WXK49706.1"/>
    </source>
</evidence>
<feature type="signal peptide" evidence="9">
    <location>
        <begin position="1"/>
        <end position="21"/>
    </location>
</feature>
<dbReference type="InterPro" id="IPR012910">
    <property type="entry name" value="Plug_dom"/>
</dbReference>
<feature type="compositionally biased region" description="Gly residues" evidence="8">
    <location>
        <begin position="823"/>
        <end position="834"/>
    </location>
</feature>
<organism evidence="12 13">
    <name type="scientific">Flavobacterium ginsenosidimutans</name>
    <dbReference type="NCBI Taxonomy" id="687844"/>
    <lineage>
        <taxon>Bacteria</taxon>
        <taxon>Pseudomonadati</taxon>
        <taxon>Bacteroidota</taxon>
        <taxon>Flavobacteriia</taxon>
        <taxon>Flavobacteriales</taxon>
        <taxon>Flavobacteriaceae</taxon>
        <taxon>Flavobacterium</taxon>
    </lineage>
</organism>
<evidence type="ECO:0000256" key="5">
    <source>
        <dbReference type="ARBA" id="ARBA00023136"/>
    </source>
</evidence>
<keyword evidence="13" id="KW-1185">Reference proteome</keyword>
<sequence length="834" mass="93562">MKKIKFAVLLVFLFTSFYNYSQQGAPGGKKVKVSGKVFEKVSKQPLEYATISITAPNDTKVIAGGITNPKGEFEVAVAPGTYDIKVEFISFKSTEIKQKSIQDDTNLGVVNLSEDAAQLNEVVVRAEKSTVEIKLDKKVYNVGQDMIVKGGSVSDVLDNVPSVSVDTEGNVSLRGSDNIRILIDGRPSQAINMAEALRQLPADAIDKVEVITNPSARYDAEGGSGIINIILKKGKNQGFNGTFIASTGLPETYGLSANLNYKTEKLNYFTTAGYNYRTTEGAGKTNSEYFDENEVTKSYLDEDRDTKRLRKGFNGRAGVEWSITPTTFWTNAINYQKNSGDDRDLINYYNYDAAHNYTGTSYRLNNADTGSENFEYTSNLIKNFNDKGHKLTADFSISRNTDDSYSTITASPNFNNTLNDQIQKQVLFQADYVLPLGKSGQFEAGYKGSFGDLNNEYYVTTIENNVPVKDPNLSNTLEYKENINALYTQYGFKVNKFSYLFGLRWEDTDIHVNLLDNSDFNTKKYNNLFPSAFISYEISNQSNFTASYSKRLSRPRGRFMNPAVNYASNINIFQGNPDLDPSLTDKYDIGYIKKWDKVTFNTSAYFEDTKDVFSFVRSPTGDYVTADGEVVTPAPGEVVDGTPVIKSQPINLGEEQKFGFEFTINYTPLKWWKLNSNFNFYNVKTTGEHSYKDTQGNDIVQNLDNQATSWFARVNSKVTLPYKIDWQLTAMYNGEQKTAQGKNLGQFGMNTAFSKDVMKDKATIAFNISDVFNSRKMRSYTYLDGVTSYSEFQFRKRQFNLSFTYRLNKPKGERDKNAQPKNEGGGEGGGDFPG</sequence>
<evidence type="ECO:0000259" key="11">
    <source>
        <dbReference type="Pfam" id="PF14905"/>
    </source>
</evidence>
<evidence type="ECO:0000256" key="8">
    <source>
        <dbReference type="SAM" id="MobiDB-lite"/>
    </source>
</evidence>
<keyword evidence="9" id="KW-0732">Signal</keyword>
<dbReference type="Gene3D" id="2.170.130.10">
    <property type="entry name" value="TonB-dependent receptor, plug domain"/>
    <property type="match status" value="1"/>
</dbReference>
<gene>
    <name evidence="12" type="ORF">V6624_22055</name>
</gene>
<dbReference type="InterPro" id="IPR041700">
    <property type="entry name" value="OMP_b-brl_3"/>
</dbReference>
<evidence type="ECO:0000256" key="6">
    <source>
        <dbReference type="ARBA" id="ARBA00023237"/>
    </source>
</evidence>
<dbReference type="PANTHER" id="PTHR40980:SF4">
    <property type="entry name" value="TONB-DEPENDENT RECEPTOR-LIKE BETA-BARREL DOMAIN-CONTAINING PROTEIN"/>
    <property type="match status" value="1"/>
</dbReference>
<feature type="domain" description="Outer membrane protein beta-barrel" evidence="11">
    <location>
        <begin position="382"/>
        <end position="805"/>
    </location>
</feature>
<evidence type="ECO:0000256" key="1">
    <source>
        <dbReference type="ARBA" id="ARBA00004571"/>
    </source>
</evidence>
<reference evidence="12 13" key="1">
    <citation type="submission" date="2024-02" db="EMBL/GenBank/DDBJ databases">
        <title>complete genome of Flavobacterium ginsenosidimutans Str. YTB16.</title>
        <authorList>
            <person name="Wang Q."/>
        </authorList>
    </citation>
    <scope>NUCLEOTIDE SEQUENCE [LARGE SCALE GENOMIC DNA]</scope>
    <source>
        <strain evidence="12 13">YTB16</strain>
    </source>
</reference>
<evidence type="ECO:0000256" key="4">
    <source>
        <dbReference type="ARBA" id="ARBA00022692"/>
    </source>
</evidence>
<dbReference type="InterPro" id="IPR039426">
    <property type="entry name" value="TonB-dep_rcpt-like"/>
</dbReference>
<dbReference type="SUPFAM" id="SSF49464">
    <property type="entry name" value="Carboxypeptidase regulatory domain-like"/>
    <property type="match status" value="1"/>
</dbReference>
<evidence type="ECO:0000256" key="7">
    <source>
        <dbReference type="PROSITE-ProRule" id="PRU01360"/>
    </source>
</evidence>
<proteinExistence type="inferred from homology"/>
<keyword evidence="4 7" id="KW-0812">Transmembrane</keyword>
<dbReference type="Pfam" id="PF14905">
    <property type="entry name" value="OMP_b-brl_3"/>
    <property type="match status" value="1"/>
</dbReference>
<keyword evidence="3 7" id="KW-1134">Transmembrane beta strand</keyword>